<dbReference type="RefSeq" id="WP_188798594.1">
    <property type="nucleotide sequence ID" value="NZ_BMIZ01000001.1"/>
</dbReference>
<feature type="transmembrane region" description="Helical" evidence="1">
    <location>
        <begin position="20"/>
        <end position="40"/>
    </location>
</feature>
<reference evidence="2 3" key="1">
    <citation type="submission" date="2020-10" db="EMBL/GenBank/DDBJ databases">
        <title>Phylogeny of dyella-like bacteria.</title>
        <authorList>
            <person name="Fu J."/>
        </authorList>
    </citation>
    <scope>NUCLEOTIDE SEQUENCE [LARGE SCALE GENOMIC DNA]</scope>
    <source>
        <strain evidence="2 3">DHOB09</strain>
    </source>
</reference>
<dbReference type="Proteomes" id="UP000663181">
    <property type="component" value="Chromosome"/>
</dbReference>
<keyword evidence="1" id="KW-1133">Transmembrane helix</keyword>
<dbReference type="EMBL" id="CP064030">
    <property type="protein sequence ID" value="QRN55023.1"/>
    <property type="molecule type" value="Genomic_DNA"/>
</dbReference>
<proteinExistence type="predicted"/>
<evidence type="ECO:0000313" key="2">
    <source>
        <dbReference type="EMBL" id="QRN55023.1"/>
    </source>
</evidence>
<keyword evidence="3" id="KW-1185">Reference proteome</keyword>
<name>A0ABX7GYJ9_9GAMM</name>
<evidence type="ECO:0000256" key="1">
    <source>
        <dbReference type="SAM" id="Phobius"/>
    </source>
</evidence>
<organism evidence="2 3">
    <name type="scientific">Dyella caseinilytica</name>
    <dbReference type="NCBI Taxonomy" id="1849581"/>
    <lineage>
        <taxon>Bacteria</taxon>
        <taxon>Pseudomonadati</taxon>
        <taxon>Pseudomonadota</taxon>
        <taxon>Gammaproteobacteria</taxon>
        <taxon>Lysobacterales</taxon>
        <taxon>Rhodanobacteraceae</taxon>
        <taxon>Dyella</taxon>
    </lineage>
</organism>
<protein>
    <recommendedName>
        <fullName evidence="4">Type VI secretion protein</fullName>
    </recommendedName>
</protein>
<feature type="transmembrane region" description="Helical" evidence="1">
    <location>
        <begin position="52"/>
        <end position="71"/>
    </location>
</feature>
<evidence type="ECO:0008006" key="4">
    <source>
        <dbReference type="Google" id="ProtNLM"/>
    </source>
</evidence>
<accession>A0ABX7GYJ9</accession>
<gene>
    <name evidence="2" type="ORF">ISN74_06695</name>
</gene>
<keyword evidence="1" id="KW-0472">Membrane</keyword>
<keyword evidence="1" id="KW-0812">Transmembrane</keyword>
<evidence type="ECO:0000313" key="3">
    <source>
        <dbReference type="Proteomes" id="UP000663181"/>
    </source>
</evidence>
<sequence>MPIELASDTYEEIPPSPPRVGAWLFLFVVFMAAGVGYTLLTWSGSKPSETPLFWIQLLLLPVAGWLTALVLRLHYYRSHSAYAEATHNVRQQDRERAIAFAREPLAVLRTAYICALGRGHAARRVIGRDVALKSRAFAVDNETLRYSQLPDSDSEDIDQRFHECVVDLLASMKGMLLHLPRNIPLETYLYLPDIKTSGEWLDVWQACWQTLGLGPSDTKLVTNSRGLITLDDWLDLRQSCALEKFTLIVAIQLHEKPAPNSAEAATAMLLAWPPLATRYKLDVEALIHRPVEFSAPDRRDDLRKVLMWGAADASDVHDVWQAGLSEADKPELLRDADNVTLSFSHDGALTGVHDIDAAIGNAGVAASWLAAVLAAEHSSQCGRPVLIACREAHLQMSVVRPAS</sequence>